<protein>
    <recommendedName>
        <fullName evidence="5">Methyltransferase domain-containing protein</fullName>
    </recommendedName>
</protein>
<dbReference type="Gene3D" id="3.40.50.150">
    <property type="entry name" value="Vaccinia Virus protein VP39"/>
    <property type="match status" value="1"/>
</dbReference>
<gene>
    <name evidence="3" type="ORF">VSDG_09691</name>
</gene>
<dbReference type="SUPFAM" id="SSF53335">
    <property type="entry name" value="S-adenosyl-L-methionine-dependent methyltransferases"/>
    <property type="match status" value="1"/>
</dbReference>
<feature type="region of interest" description="Disordered" evidence="2">
    <location>
        <begin position="1"/>
        <end position="193"/>
    </location>
</feature>
<evidence type="ECO:0008006" key="5">
    <source>
        <dbReference type="Google" id="ProtNLM"/>
    </source>
</evidence>
<dbReference type="PANTHER" id="PTHR43591">
    <property type="entry name" value="METHYLTRANSFERASE"/>
    <property type="match status" value="1"/>
</dbReference>
<organism evidence="3 4">
    <name type="scientific">Cytospora chrysosperma</name>
    <name type="common">Cytospora canker fungus</name>
    <name type="synonym">Sphaeria chrysosperma</name>
    <dbReference type="NCBI Taxonomy" id="252740"/>
    <lineage>
        <taxon>Eukaryota</taxon>
        <taxon>Fungi</taxon>
        <taxon>Dikarya</taxon>
        <taxon>Ascomycota</taxon>
        <taxon>Pezizomycotina</taxon>
        <taxon>Sordariomycetes</taxon>
        <taxon>Sordariomycetidae</taxon>
        <taxon>Diaporthales</taxon>
        <taxon>Cytosporaceae</taxon>
        <taxon>Cytospora</taxon>
    </lineage>
</organism>
<dbReference type="Proteomes" id="UP000284375">
    <property type="component" value="Unassembled WGS sequence"/>
</dbReference>
<comment type="similarity">
    <text evidence="1">Belongs to the methyltransferase superfamily. LaeA methyltransferase family.</text>
</comment>
<dbReference type="InterPro" id="IPR029063">
    <property type="entry name" value="SAM-dependent_MTases_sf"/>
</dbReference>
<comment type="caution">
    <text evidence="3">The sequence shown here is derived from an EMBL/GenBank/DDBJ whole genome shotgun (WGS) entry which is preliminary data.</text>
</comment>
<dbReference type="CDD" id="cd02440">
    <property type="entry name" value="AdoMet_MTases"/>
    <property type="match status" value="1"/>
</dbReference>
<keyword evidence="4" id="KW-1185">Reference proteome</keyword>
<evidence type="ECO:0000256" key="2">
    <source>
        <dbReference type="SAM" id="MobiDB-lite"/>
    </source>
</evidence>
<dbReference type="STRING" id="252740.A0A423V987"/>
<reference evidence="3 4" key="1">
    <citation type="submission" date="2015-09" db="EMBL/GenBank/DDBJ databases">
        <title>Host preference determinants of Valsa canker pathogens revealed by comparative genomics.</title>
        <authorList>
            <person name="Yin Z."/>
            <person name="Huang L."/>
        </authorList>
    </citation>
    <scope>NUCLEOTIDE SEQUENCE [LARGE SCALE GENOMIC DNA]</scope>
    <source>
        <strain evidence="3 4">YSFL</strain>
    </source>
</reference>
<feature type="compositionally biased region" description="Low complexity" evidence="2">
    <location>
        <begin position="136"/>
        <end position="154"/>
    </location>
</feature>
<evidence type="ECO:0000313" key="3">
    <source>
        <dbReference type="EMBL" id="ROV87400.1"/>
    </source>
</evidence>
<evidence type="ECO:0000313" key="4">
    <source>
        <dbReference type="Proteomes" id="UP000284375"/>
    </source>
</evidence>
<dbReference type="OrthoDB" id="2013972at2759"/>
<proteinExistence type="inferred from homology"/>
<evidence type="ECO:0000256" key="1">
    <source>
        <dbReference type="ARBA" id="ARBA00038158"/>
    </source>
</evidence>
<dbReference type="Pfam" id="PF13489">
    <property type="entry name" value="Methyltransf_23"/>
    <property type="match status" value="1"/>
</dbReference>
<accession>A0A423V987</accession>
<dbReference type="EMBL" id="LJZO01000084">
    <property type="protein sequence ID" value="ROV87400.1"/>
    <property type="molecule type" value="Genomic_DNA"/>
</dbReference>
<name>A0A423V987_CYTCH</name>
<sequence length="506" mass="54373">MDIRSWINPPPDYDDDDSAERKDASAPTSIPPVAPTSAPVPVQRTSSEKNPDAPLAWARTTSVPDSSPPPPPATVSPGIGAGVATASYIHHDGPLASQQPQEAPEDMAPVYPPQLQHQKQQPPPPHSASTPYLHNPAASKPASASGSASVSGSASGTGSGSGPGPWPGPGPGSVPGVQPAGFHGDSDNASLNAPSSFSVGLSIDTDSSDADSALGSFRAQSSSMSASSSIFDFVEEHGRTWHRYHEGKYFMPNDIPEQERLDLQHSISVRLFGGLYLAPVDRPGRVLDIGTGTGIWAIEFATEHPESDVLGTDLSPIQPEYVPPNCRFEVDDAEDEWVFGAPFDLIHARFMCGSFSNFPAIFESCYENLNPGGWVEFQDYYVKLQAMDDSLAGTALERWNDLVLEGVRRMGKNGLAAARFKAQMLDAGFVDVVERKYALPGNPWAKGDDQKMLGVMQLENILDGIHGMSIGLFTKMLGMSAEEVELLLVDVRKDMKNTKIHFYYIV</sequence>
<dbReference type="GO" id="GO:0008168">
    <property type="term" value="F:methyltransferase activity"/>
    <property type="evidence" value="ECO:0007669"/>
    <property type="project" value="TreeGrafter"/>
</dbReference>
<dbReference type="PANTHER" id="PTHR43591:SF102">
    <property type="entry name" value="S-ADENOSYL-L-METHIONINE-DEPENDENT METHYLTRANSFERASE"/>
    <property type="match status" value="1"/>
</dbReference>
<dbReference type="AlphaFoldDB" id="A0A423V987"/>